<keyword evidence="9" id="KW-1185">Reference proteome</keyword>
<organism evidence="8 9">
    <name type="scientific">Agromyces aureus</name>
    <dbReference type="NCBI Taxonomy" id="453304"/>
    <lineage>
        <taxon>Bacteria</taxon>
        <taxon>Bacillati</taxon>
        <taxon>Actinomycetota</taxon>
        <taxon>Actinomycetes</taxon>
        <taxon>Micrococcales</taxon>
        <taxon>Microbacteriaceae</taxon>
        <taxon>Agromyces</taxon>
    </lineage>
</organism>
<evidence type="ECO:0000256" key="6">
    <source>
        <dbReference type="SAM" id="Phobius"/>
    </source>
</evidence>
<comment type="subcellular location">
    <subcellularLocation>
        <location evidence="1">Cell membrane</location>
        <topology evidence="1">Multi-pass membrane protein</topology>
    </subcellularLocation>
</comment>
<dbReference type="KEGG" id="agy:ATC03_12115"/>
<dbReference type="RefSeq" id="WP_067877383.1">
    <property type="nucleotide sequence ID" value="NZ_CP013979.1"/>
</dbReference>
<dbReference type="GO" id="GO:0005886">
    <property type="term" value="C:plasma membrane"/>
    <property type="evidence" value="ECO:0007669"/>
    <property type="project" value="UniProtKB-SubCell"/>
</dbReference>
<dbReference type="Proteomes" id="UP000078437">
    <property type="component" value="Chromosome"/>
</dbReference>
<evidence type="ECO:0000256" key="1">
    <source>
        <dbReference type="ARBA" id="ARBA00004651"/>
    </source>
</evidence>
<sequence length="72" mass="8073">MDPFSLIVVVVAAAYIAAVVYAIVQVIRSKELSDLERVVWVLAVVFFPFVATLVWFIAGPHPFGLRLTRDLR</sequence>
<feature type="transmembrane region" description="Helical" evidence="6">
    <location>
        <begin position="6"/>
        <end position="27"/>
    </location>
</feature>
<evidence type="ECO:0000256" key="3">
    <source>
        <dbReference type="ARBA" id="ARBA00022692"/>
    </source>
</evidence>
<name>A0A191WGJ9_9MICO</name>
<dbReference type="InterPro" id="IPR027379">
    <property type="entry name" value="CLS_N"/>
</dbReference>
<gene>
    <name evidence="8" type="ORF">ATC03_12115</name>
</gene>
<keyword evidence="2" id="KW-1003">Cell membrane</keyword>
<dbReference type="EMBL" id="CP013979">
    <property type="protein sequence ID" value="ANJ27352.1"/>
    <property type="molecule type" value="Genomic_DNA"/>
</dbReference>
<reference evidence="9" key="2">
    <citation type="submission" date="2016-01" db="EMBL/GenBank/DDBJ databases">
        <title>Complete genome sequence of Agromyces aureus AR33T and comparison with related organisms.</title>
        <authorList>
            <person name="Corretto E."/>
            <person name="Antonielli L."/>
            <person name="Sessitsch A."/>
            <person name="Brader G."/>
        </authorList>
    </citation>
    <scope>NUCLEOTIDE SEQUENCE [LARGE SCALE GENOMIC DNA]</scope>
    <source>
        <strain evidence="9">AR33</strain>
    </source>
</reference>
<accession>A0A191WGJ9</accession>
<reference evidence="8 9" key="1">
    <citation type="journal article" date="2016" name="Int. J. Syst. Evol. Microbiol.">
        <title>Agromyces aureus sp. nov., isolated from the rhizosphere of Salix caprea L. grown in a heavy-metal-contaminated soil.</title>
        <authorList>
            <person name="Corretto E."/>
            <person name="Antonielli L."/>
            <person name="Sessitsch A."/>
            <person name="Compant S."/>
            <person name="Gorfer M."/>
            <person name="Kuffner M."/>
            <person name="Brader G."/>
        </authorList>
    </citation>
    <scope>NUCLEOTIDE SEQUENCE [LARGE SCALE GENOMIC DNA]</scope>
    <source>
        <strain evidence="8 9">AR33</strain>
    </source>
</reference>
<dbReference type="Pfam" id="PF13396">
    <property type="entry name" value="PLDc_N"/>
    <property type="match status" value="1"/>
</dbReference>
<dbReference type="AlphaFoldDB" id="A0A191WGJ9"/>
<protein>
    <recommendedName>
        <fullName evidence="7">Cardiolipin synthase N-terminal domain-containing protein</fullName>
    </recommendedName>
</protein>
<evidence type="ECO:0000256" key="5">
    <source>
        <dbReference type="ARBA" id="ARBA00023136"/>
    </source>
</evidence>
<evidence type="ECO:0000259" key="7">
    <source>
        <dbReference type="Pfam" id="PF13396"/>
    </source>
</evidence>
<feature type="transmembrane region" description="Helical" evidence="6">
    <location>
        <begin position="39"/>
        <end position="58"/>
    </location>
</feature>
<keyword evidence="4 6" id="KW-1133">Transmembrane helix</keyword>
<feature type="domain" description="Cardiolipin synthase N-terminal" evidence="7">
    <location>
        <begin position="18"/>
        <end position="60"/>
    </location>
</feature>
<dbReference type="OrthoDB" id="5125212at2"/>
<evidence type="ECO:0000313" key="8">
    <source>
        <dbReference type="EMBL" id="ANJ27352.1"/>
    </source>
</evidence>
<dbReference type="STRING" id="453304.ATC03_12115"/>
<keyword evidence="3 6" id="KW-0812">Transmembrane</keyword>
<evidence type="ECO:0000256" key="4">
    <source>
        <dbReference type="ARBA" id="ARBA00022989"/>
    </source>
</evidence>
<proteinExistence type="predicted"/>
<evidence type="ECO:0000313" key="9">
    <source>
        <dbReference type="Proteomes" id="UP000078437"/>
    </source>
</evidence>
<keyword evidence="5 6" id="KW-0472">Membrane</keyword>
<evidence type="ECO:0000256" key="2">
    <source>
        <dbReference type="ARBA" id="ARBA00022475"/>
    </source>
</evidence>